<dbReference type="Proteomes" id="UP000655287">
    <property type="component" value="Unassembled WGS sequence"/>
</dbReference>
<dbReference type="InterPro" id="IPR051554">
    <property type="entry name" value="Acetyltransferase_Eis"/>
</dbReference>
<feature type="binding site" evidence="4">
    <location>
        <begin position="96"/>
        <end position="101"/>
    </location>
    <ligand>
        <name>acetyl-CoA</name>
        <dbReference type="ChEBI" id="CHEBI:57288"/>
    </ligand>
</feature>
<dbReference type="SUPFAM" id="SSF55729">
    <property type="entry name" value="Acyl-CoA N-acyltransferases (Nat)"/>
    <property type="match status" value="1"/>
</dbReference>
<dbReference type="InterPro" id="IPR000182">
    <property type="entry name" value="GNAT_dom"/>
</dbReference>
<keyword evidence="3 4" id="KW-0012">Acyltransferase</keyword>
<dbReference type="NCBIfam" id="NF002367">
    <property type="entry name" value="PRK01346.1-4"/>
    <property type="match status" value="1"/>
</dbReference>
<comment type="caution">
    <text evidence="4">Lacks conserved residue(s) required for the propagation of feature annotation.</text>
</comment>
<dbReference type="Pfam" id="PF13530">
    <property type="entry name" value="SCP2_2"/>
    <property type="match status" value="1"/>
</dbReference>
<dbReference type="SUPFAM" id="SSF55718">
    <property type="entry name" value="SCP-like"/>
    <property type="match status" value="1"/>
</dbReference>
<feature type="binding site" evidence="4">
    <location>
        <begin position="88"/>
        <end position="90"/>
    </location>
    <ligand>
        <name>acetyl-CoA</name>
        <dbReference type="ChEBI" id="CHEBI:57288"/>
    </ligand>
</feature>
<dbReference type="Pfam" id="PF17668">
    <property type="entry name" value="Acetyltransf_17"/>
    <property type="match status" value="1"/>
</dbReference>
<comment type="caution">
    <text evidence="6">The sequence shown here is derived from an EMBL/GenBank/DDBJ whole genome shotgun (WGS) entry which is preliminary data.</text>
</comment>
<dbReference type="GO" id="GO:0030649">
    <property type="term" value="P:aminoglycoside antibiotic catabolic process"/>
    <property type="evidence" value="ECO:0007669"/>
    <property type="project" value="TreeGrafter"/>
</dbReference>
<name>A0A919V0Q7_9ACTN</name>
<dbReference type="AlphaFoldDB" id="A0A919V0Q7"/>
<reference evidence="6" key="1">
    <citation type="submission" date="2021-01" db="EMBL/GenBank/DDBJ databases">
        <title>Whole genome shotgun sequence of Sphaerisporangium rufum NBRC 109079.</title>
        <authorList>
            <person name="Komaki H."/>
            <person name="Tamura T."/>
        </authorList>
    </citation>
    <scope>NUCLEOTIDE SEQUENCE</scope>
    <source>
        <strain evidence="6">NBRC 109079</strain>
    </source>
</reference>
<dbReference type="Gene3D" id="3.30.1050.10">
    <property type="entry name" value="SCP2 sterol-binding domain"/>
    <property type="match status" value="1"/>
</dbReference>
<dbReference type="InterPro" id="IPR022902">
    <property type="entry name" value="NAcTrfase_Eis"/>
</dbReference>
<dbReference type="Gene3D" id="3.40.630.30">
    <property type="match status" value="2"/>
</dbReference>
<comment type="subunit">
    <text evidence="4">Homohexamer; trimer of dimers.</text>
</comment>
<keyword evidence="2 4" id="KW-0808">Transferase</keyword>
<proteinExistence type="inferred from homology"/>
<sequence length="417" mass="45761">MNNRPGPRSTPVIRPFTPAEWPAWVELDQEAFVEDTWTERTDRFEALMEFDRTLGAFDGDRMIGSAAGYSLSMTVPGGPRPVCGVTAVSVAPDHRRRGILTALMRRQLDDLREGGEAVAVLYAAEAGIYRRFGYGRAADAVTFDIPKRGAALLPNAPADPSLRLHVVRPAAVRDELVKLFDAVRPGRPGLYARTPARWDHVLADEEPRRQGYTTLRCVLAEDDAGVRGYALFRFRPGVTAHDLPDGELSLRELFAMDPAAYALLWRHLLERDLCAVVRASSRPVDDPIIHLLADPRLLTPGLMDELWVRLVDVGRALPDRAYSAPVDVVIEVTDPFCPWNEGRWRLSADGSGAVCARTGDPADLRLPVDALGAAYLGGRSLGEYQTAGLLEESRPGAVRALSAALSWPVRPWGGLVF</sequence>
<dbReference type="PROSITE" id="PS51186">
    <property type="entry name" value="GNAT"/>
    <property type="match status" value="1"/>
</dbReference>
<evidence type="ECO:0000256" key="3">
    <source>
        <dbReference type="ARBA" id="ARBA00023315"/>
    </source>
</evidence>
<keyword evidence="7" id="KW-1185">Reference proteome</keyword>
<dbReference type="GO" id="GO:0034069">
    <property type="term" value="F:aminoglycoside N-acetyltransferase activity"/>
    <property type="evidence" value="ECO:0007669"/>
    <property type="project" value="TreeGrafter"/>
</dbReference>
<dbReference type="InterPro" id="IPR016181">
    <property type="entry name" value="Acyl_CoA_acyltransferase"/>
</dbReference>
<dbReference type="InterPro" id="IPR041380">
    <property type="entry name" value="Acetyltransf_17"/>
</dbReference>
<evidence type="ECO:0000313" key="7">
    <source>
        <dbReference type="Proteomes" id="UP000655287"/>
    </source>
</evidence>
<dbReference type="PANTHER" id="PTHR37817:SF1">
    <property type="entry name" value="N-ACETYLTRANSFERASE EIS"/>
    <property type="match status" value="1"/>
</dbReference>
<accession>A0A919V0Q7</accession>
<evidence type="ECO:0000256" key="2">
    <source>
        <dbReference type="ARBA" id="ARBA00022679"/>
    </source>
</evidence>
<protein>
    <submittedName>
        <fullName evidence="6">UPF0256 protein</fullName>
    </submittedName>
</protein>
<dbReference type="Pfam" id="PF13527">
    <property type="entry name" value="Acetyltransf_9"/>
    <property type="match status" value="1"/>
</dbReference>
<dbReference type="CDD" id="cd04301">
    <property type="entry name" value="NAT_SF"/>
    <property type="match status" value="1"/>
</dbReference>
<evidence type="ECO:0000256" key="1">
    <source>
        <dbReference type="ARBA" id="ARBA00009213"/>
    </source>
</evidence>
<evidence type="ECO:0000256" key="4">
    <source>
        <dbReference type="HAMAP-Rule" id="MF_01812"/>
    </source>
</evidence>
<dbReference type="HAMAP" id="MF_01812">
    <property type="entry name" value="Eis"/>
    <property type="match status" value="1"/>
</dbReference>
<evidence type="ECO:0000313" key="6">
    <source>
        <dbReference type="EMBL" id="GII78989.1"/>
    </source>
</evidence>
<gene>
    <name evidence="6" type="ORF">Sru01_39710</name>
</gene>
<dbReference type="InterPro" id="IPR025559">
    <property type="entry name" value="Eis_dom"/>
</dbReference>
<dbReference type="PANTHER" id="PTHR37817">
    <property type="entry name" value="N-ACETYLTRANSFERASE EIS"/>
    <property type="match status" value="1"/>
</dbReference>
<feature type="domain" description="N-acetyltransferase" evidence="5">
    <location>
        <begin position="11"/>
        <end position="159"/>
    </location>
</feature>
<feature type="active site" description="Proton donor" evidence="4">
    <location>
        <position position="129"/>
    </location>
</feature>
<feature type="active site" description="Proton acceptor; via carboxylate" evidence="4">
    <location>
        <position position="417"/>
    </location>
</feature>
<dbReference type="EMBL" id="BOOU01000054">
    <property type="protein sequence ID" value="GII78989.1"/>
    <property type="molecule type" value="Genomic_DNA"/>
</dbReference>
<evidence type="ECO:0000259" key="5">
    <source>
        <dbReference type="PROSITE" id="PS51186"/>
    </source>
</evidence>
<organism evidence="6 7">
    <name type="scientific">Sphaerisporangium rufum</name>
    <dbReference type="NCBI Taxonomy" id="1381558"/>
    <lineage>
        <taxon>Bacteria</taxon>
        <taxon>Bacillati</taxon>
        <taxon>Actinomycetota</taxon>
        <taxon>Actinomycetes</taxon>
        <taxon>Streptosporangiales</taxon>
        <taxon>Streptosporangiaceae</taxon>
        <taxon>Sphaerisporangium</taxon>
    </lineage>
</organism>
<comment type="similarity">
    <text evidence="1 4">Belongs to the acetyltransferase Eis family.</text>
</comment>
<dbReference type="InterPro" id="IPR036527">
    <property type="entry name" value="SCP2_sterol-bd_dom_sf"/>
</dbReference>
<dbReference type="RefSeq" id="WP_203988642.1">
    <property type="nucleotide sequence ID" value="NZ_BOOU01000054.1"/>
</dbReference>